<dbReference type="AlphaFoldDB" id="A0A409XV42"/>
<feature type="compositionally biased region" description="Acidic residues" evidence="2">
    <location>
        <begin position="369"/>
        <end position="394"/>
    </location>
</feature>
<feature type="region of interest" description="Disordered" evidence="2">
    <location>
        <begin position="214"/>
        <end position="288"/>
    </location>
</feature>
<organism evidence="3 4">
    <name type="scientific">Psilocybe cyanescens</name>
    <dbReference type="NCBI Taxonomy" id="93625"/>
    <lineage>
        <taxon>Eukaryota</taxon>
        <taxon>Fungi</taxon>
        <taxon>Dikarya</taxon>
        <taxon>Basidiomycota</taxon>
        <taxon>Agaricomycotina</taxon>
        <taxon>Agaricomycetes</taxon>
        <taxon>Agaricomycetidae</taxon>
        <taxon>Agaricales</taxon>
        <taxon>Agaricineae</taxon>
        <taxon>Strophariaceae</taxon>
        <taxon>Psilocybe</taxon>
    </lineage>
</organism>
<dbReference type="Gene3D" id="3.30.70.330">
    <property type="match status" value="1"/>
</dbReference>
<evidence type="ECO:0000313" key="4">
    <source>
        <dbReference type="Proteomes" id="UP000283269"/>
    </source>
</evidence>
<dbReference type="InterPro" id="IPR012677">
    <property type="entry name" value="Nucleotide-bd_a/b_plait_sf"/>
</dbReference>
<feature type="compositionally biased region" description="Acidic residues" evidence="2">
    <location>
        <begin position="228"/>
        <end position="242"/>
    </location>
</feature>
<dbReference type="Proteomes" id="UP000283269">
    <property type="component" value="Unassembled WGS sequence"/>
</dbReference>
<feature type="compositionally biased region" description="Polar residues" evidence="2">
    <location>
        <begin position="397"/>
        <end position="412"/>
    </location>
</feature>
<dbReference type="PANTHER" id="PTHR48029">
    <property type="entry name" value="NUCLEOLAR PROTEIN 8"/>
    <property type="match status" value="1"/>
</dbReference>
<proteinExistence type="predicted"/>
<accession>A0A409XV42</accession>
<dbReference type="OrthoDB" id="21643at2759"/>
<dbReference type="EMBL" id="NHYD01000271">
    <property type="protein sequence ID" value="PPQ94699.1"/>
    <property type="molecule type" value="Genomic_DNA"/>
</dbReference>
<evidence type="ECO:0000256" key="2">
    <source>
        <dbReference type="SAM" id="MobiDB-lite"/>
    </source>
</evidence>
<evidence type="ECO:0000256" key="1">
    <source>
        <dbReference type="ARBA" id="ARBA00022884"/>
    </source>
</evidence>
<name>A0A409XV42_PSICY</name>
<evidence type="ECO:0000313" key="3">
    <source>
        <dbReference type="EMBL" id="PPQ94699.1"/>
    </source>
</evidence>
<dbReference type="PANTHER" id="PTHR48029:SF1">
    <property type="entry name" value="NUCLEOLAR PROTEIN 8"/>
    <property type="match status" value="1"/>
</dbReference>
<protein>
    <recommendedName>
        <fullName evidence="5">RRM domain-containing protein</fullName>
    </recommendedName>
</protein>
<reference evidence="3 4" key="1">
    <citation type="journal article" date="2018" name="Evol. Lett.">
        <title>Horizontal gene cluster transfer increased hallucinogenic mushroom diversity.</title>
        <authorList>
            <person name="Reynolds H.T."/>
            <person name="Vijayakumar V."/>
            <person name="Gluck-Thaler E."/>
            <person name="Korotkin H.B."/>
            <person name="Matheny P.B."/>
            <person name="Slot J.C."/>
        </authorList>
    </citation>
    <scope>NUCLEOTIDE SEQUENCE [LARGE SCALE GENOMIC DNA]</scope>
    <source>
        <strain evidence="3 4">2631</strain>
    </source>
</reference>
<sequence>MDEPVTKRLIISGLTPAISAEDISRRLASFGTVKAADGFGLQDGVGHARKFGYVTLETTVGKLSKCMNLLSGSTWKGAKLRFGEAKPDFAERIALENQKAAEEPPKKKVKRHMGVYAEDMSLVTPENAAQKPGWKVSSLGRITVPVKMRPAHPLIEPLDVKKPKKNKMDDKAPAGEKKKKKRVKDPDTRARRKAIDMTKYGSTHLKGMWLDLEVSGSSRKSPPRDVEMLQDDDSSSESENEADSTVQNPTPPPITEVVAGPSKIQPIFISSPPTKAPTLQPVPAASIPPQNIEETIDISKEKTQTLDLLNSLFGQDDDDWVGEESVGSDIDVDKLVKGDKMLIDDDGGVDFEIVPKNAPVKITKPVDAGESEEEEDDNGDEIDSEDDDKMDTDQQEPPTQAQKPKSAQQTTLKALFAPREDEGTYKIQPGRHCTDKYSSGGFSLLGHLDLDIELDEDAPFLAEQPMIQQQQSYESYAPSLPTSLPTPSFQQSQNIQAPLSLNPRQALFFPLSLSEPAGVRARQRDVYDLAKDNGWNWRDPAVGFYRTGTDEDIKKRWEDSKGDLTRDWKRRCREAGKINRRKKGGVEDAEL</sequence>
<evidence type="ECO:0008006" key="5">
    <source>
        <dbReference type="Google" id="ProtNLM"/>
    </source>
</evidence>
<dbReference type="STRING" id="93625.A0A409XV42"/>
<feature type="region of interest" description="Disordered" evidence="2">
    <location>
        <begin position="154"/>
        <end position="199"/>
    </location>
</feature>
<keyword evidence="4" id="KW-1185">Reference proteome</keyword>
<feature type="region of interest" description="Disordered" evidence="2">
    <location>
        <begin position="355"/>
        <end position="432"/>
    </location>
</feature>
<keyword evidence="1" id="KW-0694">RNA-binding</keyword>
<dbReference type="GO" id="GO:0003723">
    <property type="term" value="F:RNA binding"/>
    <property type="evidence" value="ECO:0007669"/>
    <property type="project" value="UniProtKB-KW"/>
</dbReference>
<feature type="compositionally biased region" description="Basic and acidic residues" evidence="2">
    <location>
        <begin position="184"/>
        <end position="196"/>
    </location>
</feature>
<gene>
    <name evidence="3" type="ORF">CVT25_009554</name>
</gene>
<dbReference type="InParanoid" id="A0A409XV42"/>
<feature type="compositionally biased region" description="Basic and acidic residues" evidence="2">
    <location>
        <begin position="158"/>
        <end position="176"/>
    </location>
</feature>
<comment type="caution">
    <text evidence="3">The sequence shown here is derived from an EMBL/GenBank/DDBJ whole genome shotgun (WGS) entry which is preliminary data.</text>
</comment>